<dbReference type="OrthoDB" id="3734014at2"/>
<proteinExistence type="predicted"/>
<dbReference type="RefSeq" id="WP_133739446.1">
    <property type="nucleotide sequence ID" value="NZ_SNYN01000001.1"/>
</dbReference>
<protein>
    <recommendedName>
        <fullName evidence="4">Secreted protein</fullName>
    </recommendedName>
</protein>
<gene>
    <name evidence="2" type="ORF">EV190_101144</name>
</gene>
<reference evidence="2 3" key="1">
    <citation type="submission" date="2019-03" db="EMBL/GenBank/DDBJ databases">
        <title>Genomic Encyclopedia of Type Strains, Phase IV (KMG-IV): sequencing the most valuable type-strain genomes for metagenomic binning, comparative biology and taxonomic classification.</title>
        <authorList>
            <person name="Goeker M."/>
        </authorList>
    </citation>
    <scope>NUCLEOTIDE SEQUENCE [LARGE SCALE GENOMIC DNA]</scope>
    <source>
        <strain evidence="2 3">DSM 46770</strain>
    </source>
</reference>
<accession>A0A4R6V7W5</accession>
<keyword evidence="1" id="KW-0732">Signal</keyword>
<evidence type="ECO:0008006" key="4">
    <source>
        <dbReference type="Google" id="ProtNLM"/>
    </source>
</evidence>
<sequence length="409" mass="42872">MPHAPYAWMRVGTAAAVVAAVLAAPPQNGEAGADAGDHRAEEGWIREDLAAADRWGAVLHPDGIGAGAERRSGDTGSSAALALFPSHRLDRSTGAVEVAVDATGADGDLVVEARGTRADGAWTEWREAADPGSEGGGRVALPAEVDRVQVRVGMGADPGARVGGVRTRPVEGAAESLGPAGEPYSARLFATRVGLVGHRTANGGTIRPDAHFVALPSRRGLSAKGGGEYTVRVCTTDAEPRRCAYAPVWDVGPWNTKDDHWNTDRQMWTDLPQGTPQAEAAYLDGYNDGLDGFGREVRNPAGIDLADGTFRHALRLPTNAWVQVDYLWTGSYTHLARVRSADGEAPVAVRSGPGARSAETGLAAHNANVDVLCRTDRDGADGVWYHIGEGHYIPAENADGGDTAPWCGT</sequence>
<feature type="signal peptide" evidence="1">
    <location>
        <begin position="1"/>
        <end position="23"/>
    </location>
</feature>
<evidence type="ECO:0000313" key="3">
    <source>
        <dbReference type="Proteomes" id="UP000295281"/>
    </source>
</evidence>
<feature type="chain" id="PRO_5038391829" description="Secreted protein" evidence="1">
    <location>
        <begin position="24"/>
        <end position="409"/>
    </location>
</feature>
<evidence type="ECO:0000256" key="1">
    <source>
        <dbReference type="SAM" id="SignalP"/>
    </source>
</evidence>
<dbReference type="Proteomes" id="UP000295281">
    <property type="component" value="Unassembled WGS sequence"/>
</dbReference>
<keyword evidence="3" id="KW-1185">Reference proteome</keyword>
<comment type="caution">
    <text evidence="2">The sequence shown here is derived from an EMBL/GenBank/DDBJ whole genome shotgun (WGS) entry which is preliminary data.</text>
</comment>
<evidence type="ECO:0000313" key="2">
    <source>
        <dbReference type="EMBL" id="TDQ54828.1"/>
    </source>
</evidence>
<organism evidence="2 3">
    <name type="scientific">Actinorugispora endophytica</name>
    <dbReference type="NCBI Taxonomy" id="1605990"/>
    <lineage>
        <taxon>Bacteria</taxon>
        <taxon>Bacillati</taxon>
        <taxon>Actinomycetota</taxon>
        <taxon>Actinomycetes</taxon>
        <taxon>Streptosporangiales</taxon>
        <taxon>Nocardiopsidaceae</taxon>
        <taxon>Actinorugispora</taxon>
    </lineage>
</organism>
<dbReference type="AlphaFoldDB" id="A0A4R6V7W5"/>
<dbReference type="EMBL" id="SNYN01000001">
    <property type="protein sequence ID" value="TDQ54828.1"/>
    <property type="molecule type" value="Genomic_DNA"/>
</dbReference>
<name>A0A4R6V7W5_9ACTN</name>